<dbReference type="RefSeq" id="WP_145172576.1">
    <property type="nucleotide sequence ID" value="NZ_CP037422.1"/>
</dbReference>
<protein>
    <submittedName>
        <fullName evidence="1">Uncharacterized protein</fullName>
    </submittedName>
</protein>
<dbReference type="AlphaFoldDB" id="A0A517WSB5"/>
<dbReference type="Proteomes" id="UP000318384">
    <property type="component" value="Chromosome"/>
</dbReference>
<dbReference type="OrthoDB" id="9816539at2"/>
<proteinExistence type="predicted"/>
<name>A0A517WSB5_9PLAN</name>
<accession>A0A517WSB5</accession>
<evidence type="ECO:0000313" key="2">
    <source>
        <dbReference type="Proteomes" id="UP000318384"/>
    </source>
</evidence>
<organism evidence="1 2">
    <name type="scientific">Gimesia aquarii</name>
    <dbReference type="NCBI Taxonomy" id="2527964"/>
    <lineage>
        <taxon>Bacteria</taxon>
        <taxon>Pseudomonadati</taxon>
        <taxon>Planctomycetota</taxon>
        <taxon>Planctomycetia</taxon>
        <taxon>Planctomycetales</taxon>
        <taxon>Planctomycetaceae</taxon>
        <taxon>Gimesia</taxon>
    </lineage>
</organism>
<reference evidence="1 2" key="1">
    <citation type="submission" date="2019-03" db="EMBL/GenBank/DDBJ databases">
        <title>Deep-cultivation of Planctomycetes and their phenomic and genomic characterization uncovers novel biology.</title>
        <authorList>
            <person name="Wiegand S."/>
            <person name="Jogler M."/>
            <person name="Boedeker C."/>
            <person name="Pinto D."/>
            <person name="Vollmers J."/>
            <person name="Rivas-Marin E."/>
            <person name="Kohn T."/>
            <person name="Peeters S.H."/>
            <person name="Heuer A."/>
            <person name="Rast P."/>
            <person name="Oberbeckmann S."/>
            <person name="Bunk B."/>
            <person name="Jeske O."/>
            <person name="Meyerdierks A."/>
            <person name="Storesund J.E."/>
            <person name="Kallscheuer N."/>
            <person name="Luecker S."/>
            <person name="Lage O.M."/>
            <person name="Pohl T."/>
            <person name="Merkel B.J."/>
            <person name="Hornburger P."/>
            <person name="Mueller R.-W."/>
            <person name="Bruemmer F."/>
            <person name="Labrenz M."/>
            <person name="Spormann A.M."/>
            <person name="Op den Camp H."/>
            <person name="Overmann J."/>
            <person name="Amann R."/>
            <person name="Jetten M.S.M."/>
            <person name="Mascher T."/>
            <person name="Medema M.H."/>
            <person name="Devos D.P."/>
            <person name="Kaster A.-K."/>
            <person name="Ovreas L."/>
            <person name="Rohde M."/>
            <person name="Galperin M.Y."/>
            <person name="Jogler C."/>
        </authorList>
    </citation>
    <scope>NUCLEOTIDE SEQUENCE [LARGE SCALE GENOMIC DNA]</scope>
    <source>
        <strain evidence="1 2">V202</strain>
    </source>
</reference>
<dbReference type="EMBL" id="CP037422">
    <property type="protein sequence ID" value="QDU08146.1"/>
    <property type="molecule type" value="Genomic_DNA"/>
</dbReference>
<sequence>MFTKIRNWLDMTPQWDNELKTKTTRAMLKFCEDHKIEHCAVDHIRACLSYLERDENYSAKVEYQKIHWGKEGFSDYYYWAKKTFEHETEEYVAEMFHAMTERWSRIMGQD</sequence>
<evidence type="ECO:0000313" key="1">
    <source>
        <dbReference type="EMBL" id="QDU08146.1"/>
    </source>
</evidence>
<gene>
    <name evidence="1" type="ORF">V202x_15100</name>
</gene>
<keyword evidence="2" id="KW-1185">Reference proteome</keyword>